<protein>
    <submittedName>
        <fullName evidence="2">Uncharacterized protein</fullName>
    </submittedName>
</protein>
<keyword evidence="3" id="KW-1185">Reference proteome</keyword>
<gene>
    <name evidence="2" type="ORF">PG997_014194</name>
</gene>
<evidence type="ECO:0000313" key="3">
    <source>
        <dbReference type="Proteomes" id="UP001433268"/>
    </source>
</evidence>
<dbReference type="Proteomes" id="UP001433268">
    <property type="component" value="Unassembled WGS sequence"/>
</dbReference>
<organism evidence="2 3">
    <name type="scientific">Apiospora hydei</name>
    <dbReference type="NCBI Taxonomy" id="1337664"/>
    <lineage>
        <taxon>Eukaryota</taxon>
        <taxon>Fungi</taxon>
        <taxon>Dikarya</taxon>
        <taxon>Ascomycota</taxon>
        <taxon>Pezizomycotina</taxon>
        <taxon>Sordariomycetes</taxon>
        <taxon>Xylariomycetidae</taxon>
        <taxon>Amphisphaeriales</taxon>
        <taxon>Apiosporaceae</taxon>
        <taxon>Apiospora</taxon>
    </lineage>
</organism>
<evidence type="ECO:0000256" key="1">
    <source>
        <dbReference type="SAM" id="MobiDB-lite"/>
    </source>
</evidence>
<name>A0ABR1UT75_9PEZI</name>
<accession>A0ABR1UT75</accession>
<reference evidence="2 3" key="1">
    <citation type="submission" date="2023-01" db="EMBL/GenBank/DDBJ databases">
        <title>Analysis of 21 Apiospora genomes using comparative genomics revels a genus with tremendous synthesis potential of carbohydrate active enzymes and secondary metabolites.</title>
        <authorList>
            <person name="Sorensen T."/>
        </authorList>
    </citation>
    <scope>NUCLEOTIDE SEQUENCE [LARGE SCALE GENOMIC DNA]</scope>
    <source>
        <strain evidence="2 3">CBS 114990</strain>
    </source>
</reference>
<feature type="compositionally biased region" description="Basic and acidic residues" evidence="1">
    <location>
        <begin position="847"/>
        <end position="856"/>
    </location>
</feature>
<proteinExistence type="predicted"/>
<evidence type="ECO:0000313" key="2">
    <source>
        <dbReference type="EMBL" id="KAK8062097.1"/>
    </source>
</evidence>
<feature type="region of interest" description="Disordered" evidence="1">
    <location>
        <begin position="847"/>
        <end position="874"/>
    </location>
</feature>
<dbReference type="RefSeq" id="XP_066660696.1">
    <property type="nucleotide sequence ID" value="XM_066818508.1"/>
</dbReference>
<dbReference type="EMBL" id="JAQQWN010000010">
    <property type="protein sequence ID" value="KAK8062097.1"/>
    <property type="molecule type" value="Genomic_DNA"/>
</dbReference>
<comment type="caution">
    <text evidence="2">The sequence shown here is derived from an EMBL/GenBank/DDBJ whole genome shotgun (WGS) entry which is preliminary data.</text>
</comment>
<sequence>MEDNKSTLETTTQWVAHDGLILQQTQLRYSGQESIHLQCRLPSGDNALDIRDLDHVDAYYPLYVKYKQVFGPHQYSWVFVRELDRREPRTTNESGQRVWEDSIAVVTSIMQDGNLIQWKVPQEAPPASSQASTITAETPGQTWDIMLEADSSTEIVIAYKMALAPKSQFHTWDSFIISADAMDVSAIMSREIPCPDTLRLSDIIRKDSGRAQPRSLPATPQDASEHIEFVVHRHLEHILSNCSIPIIPRTIRSVLLETTLAESRETQLTEDRIVPVALTCGDVSFHRVSGSSSFFAFTFLVEILGRLRNYTHKEDPYIQHLTHRIETICKGHIHWLRTAANGDVDKGFGANYWVSGKPIDGSNSPTWLPKDSLLDTAFQIIKVEDYSELDGEFGATARSLIQGATCNWMAELKEKEHRKSLAWAHACESLPTFRLDDHVWIWRALKATDHPDMSTYLKNNEASKKPATIFSYREVQREMLRHFTTRNDDIFGTRMLAVTRSCRETRFLLHARDTILFHALEWGFPLDEPPTRELWANTIESQSRHDENHEEQWDNSLRYALAVVMGCRGYSLNKRTPQDLLKSSLSTLLESSSPNGLFAGQLDATTKKPICFFREEDRDFHLHCTFEIPYILLAYSSRITTIPSEETQKRQNPDAMLNATPVRGNMEIPDFEKWQELVGLQEKMMSPNHQWTAGIPGPLLRPLGKPVVYKKRQPFYHLLDSTNIVEMEEEWLYNYPAFLEDKSISAGSDANLLMMTYLLEGMDLSEQLAKKLLLQSPIILDIIWNDEELRMELCDSLSYGFSNSRLIAQIVLAIYKDSGSTERAVGPQSGAAKESIITVLRVSGRWDDLKPEDNDATRSSNPTVAESPPQDLPIQLSSKSKRRWYSIRTLTNSSSRPVPDSSTEKLPAPDDPRVQVLEDLLVSSGLGAPLRSIIKRYIDVFVLFGLNFPALPERVAAILGDDDAMLARILLGQKFLYKELQKEISQQVANGSWIRQEIKRYMDNLLLPHDDVPLAGKAPVDTVPQQHDVRPSSKEAFAKSYILPDGVNFDDCGGAFVVDTTKKISQGRNPKAQGRHNILSGVRIPNDDLWHEVLKSPRTPKKAKKRFIWLPDASQTTALVCVLGSPPVERDPMTLFFDRHSNYELYFFDDTTPHLNTWETELHISFYQVLETGKSQPIGMTKPFREPFPSKTPCDLTKASMGFRFFGDFFDRYWTCHFIEYVPSDGSEKTWDLPFDSSSSMSSKNREWKQRKVLELYLFERIVTKVVNSTREIYNRVRRELGVSGEVFSMVALDSGDYFSSSEHWQKCQETLQVVEDRLEHIATEIAKWDSRERDRGAERPRWTRRDERKYSGEIKKRLGSSNSKVRDLRRLKADITVLKDLLVSRQDQIRNDLSLRSDENIRFLHT</sequence>
<dbReference type="GeneID" id="92051568"/>